<comment type="caution">
    <text evidence="3">The sequence shown here is derived from an EMBL/GenBank/DDBJ whole genome shotgun (WGS) entry which is preliminary data.</text>
</comment>
<name>A0A7Z1AXQ9_9PSEU</name>
<accession>A0A7Z1AXQ9</accession>
<keyword evidence="2" id="KW-1133">Transmembrane helix</keyword>
<evidence type="ECO:0000313" key="3">
    <source>
        <dbReference type="EMBL" id="OLF09479.1"/>
    </source>
</evidence>
<keyword evidence="2" id="KW-0472">Membrane</keyword>
<sequence length="227" mass="23816">MNERQLIDDLSTAVLNEPPLGFDPDEVIDRAARRRRHTMATAMTGSAAVLVAVTAIAFGATGANSPPSVGVASQPPGPASGGPDPDEPVPCPLPMAEIVPGQLAKHFPGVEWDPVPEPHIDTETQSWINLAGDTTQNVYVICGSPGGMVEGIETPEPTLVIDEPQPDGALLRVWQRETIEDRVQITAEWTLPGGGELIEVQVNAKGEPFGTPRQAGELATELAGLAG</sequence>
<dbReference type="OrthoDB" id="3681611at2"/>
<feature type="transmembrane region" description="Helical" evidence="2">
    <location>
        <begin position="40"/>
        <end position="60"/>
    </location>
</feature>
<dbReference type="EMBL" id="MSIF01000009">
    <property type="protein sequence ID" value="OLF09479.1"/>
    <property type="molecule type" value="Genomic_DNA"/>
</dbReference>
<evidence type="ECO:0000256" key="2">
    <source>
        <dbReference type="SAM" id="Phobius"/>
    </source>
</evidence>
<feature type="region of interest" description="Disordered" evidence="1">
    <location>
        <begin position="63"/>
        <end position="93"/>
    </location>
</feature>
<evidence type="ECO:0000313" key="4">
    <source>
        <dbReference type="Proteomes" id="UP000185696"/>
    </source>
</evidence>
<dbReference type="AlphaFoldDB" id="A0A7Z1AXQ9"/>
<evidence type="ECO:0000256" key="1">
    <source>
        <dbReference type="SAM" id="MobiDB-lite"/>
    </source>
</evidence>
<keyword evidence="4" id="KW-1185">Reference proteome</keyword>
<evidence type="ECO:0008006" key="5">
    <source>
        <dbReference type="Google" id="ProtNLM"/>
    </source>
</evidence>
<keyword evidence="2" id="KW-0812">Transmembrane</keyword>
<organism evidence="3 4">
    <name type="scientific">Actinophytocola xinjiangensis</name>
    <dbReference type="NCBI Taxonomy" id="485602"/>
    <lineage>
        <taxon>Bacteria</taxon>
        <taxon>Bacillati</taxon>
        <taxon>Actinomycetota</taxon>
        <taxon>Actinomycetes</taxon>
        <taxon>Pseudonocardiales</taxon>
        <taxon>Pseudonocardiaceae</taxon>
    </lineage>
</organism>
<dbReference type="Proteomes" id="UP000185696">
    <property type="component" value="Unassembled WGS sequence"/>
</dbReference>
<protein>
    <recommendedName>
        <fullName evidence="5">DUF4245 domain-containing protein</fullName>
    </recommendedName>
</protein>
<proteinExistence type="predicted"/>
<dbReference type="RefSeq" id="WP_075134471.1">
    <property type="nucleotide sequence ID" value="NZ_MSIF01000009.1"/>
</dbReference>
<gene>
    <name evidence="3" type="ORF">BLA60_20195</name>
</gene>
<reference evidence="3 4" key="1">
    <citation type="submission" date="2016-12" db="EMBL/GenBank/DDBJ databases">
        <title>The draft genome sequence of Actinophytocola xinjiangensis.</title>
        <authorList>
            <person name="Wang W."/>
            <person name="Yuan L."/>
        </authorList>
    </citation>
    <scope>NUCLEOTIDE SEQUENCE [LARGE SCALE GENOMIC DNA]</scope>
    <source>
        <strain evidence="3 4">CGMCC 4.4663</strain>
    </source>
</reference>